<comment type="catalytic activity">
    <reaction evidence="6 8">
        <text>dCMP + ATP = dCDP + ADP</text>
        <dbReference type="Rhea" id="RHEA:25094"/>
        <dbReference type="ChEBI" id="CHEBI:30616"/>
        <dbReference type="ChEBI" id="CHEBI:57566"/>
        <dbReference type="ChEBI" id="CHEBI:58593"/>
        <dbReference type="ChEBI" id="CHEBI:456216"/>
        <dbReference type="EC" id="2.7.4.25"/>
    </reaction>
</comment>
<dbReference type="Proteomes" id="UP000322976">
    <property type="component" value="Unassembled WGS sequence"/>
</dbReference>
<evidence type="ECO:0000256" key="6">
    <source>
        <dbReference type="ARBA" id="ARBA00047615"/>
    </source>
</evidence>
<dbReference type="HAMAP" id="MF_00238">
    <property type="entry name" value="Cytidyl_kinase_type1"/>
    <property type="match status" value="1"/>
</dbReference>
<dbReference type="GO" id="GO:0006220">
    <property type="term" value="P:pyrimidine nucleotide metabolic process"/>
    <property type="evidence" value="ECO:0007669"/>
    <property type="project" value="UniProtKB-UniRule"/>
</dbReference>
<dbReference type="EMBL" id="VTPS01000023">
    <property type="protein sequence ID" value="TZE80809.1"/>
    <property type="molecule type" value="Genomic_DNA"/>
</dbReference>
<evidence type="ECO:0000256" key="7">
    <source>
        <dbReference type="ARBA" id="ARBA00048478"/>
    </source>
</evidence>
<evidence type="ECO:0000256" key="3">
    <source>
        <dbReference type="ARBA" id="ARBA00022741"/>
    </source>
</evidence>
<gene>
    <name evidence="8" type="primary">cmk</name>
    <name evidence="10" type="ORF">FWJ32_11930</name>
</gene>
<evidence type="ECO:0000256" key="8">
    <source>
        <dbReference type="HAMAP-Rule" id="MF_00238"/>
    </source>
</evidence>
<dbReference type="GO" id="GO:0036431">
    <property type="term" value="F:dCMP kinase activity"/>
    <property type="evidence" value="ECO:0007669"/>
    <property type="project" value="InterPro"/>
</dbReference>
<protein>
    <recommendedName>
        <fullName evidence="8">Cytidylate kinase</fullName>
        <shortName evidence="8">CK</shortName>
        <ecNumber evidence="8">2.7.4.25</ecNumber>
    </recommendedName>
    <alternativeName>
        <fullName evidence="8">Cytidine monophosphate kinase</fullName>
        <shortName evidence="8">CMP kinase</shortName>
    </alternativeName>
</protein>
<evidence type="ECO:0000313" key="11">
    <source>
        <dbReference type="Proteomes" id="UP000322976"/>
    </source>
</evidence>
<dbReference type="CDD" id="cd02020">
    <property type="entry name" value="CMPK"/>
    <property type="match status" value="1"/>
</dbReference>
<comment type="catalytic activity">
    <reaction evidence="7 8">
        <text>CMP + ATP = CDP + ADP</text>
        <dbReference type="Rhea" id="RHEA:11600"/>
        <dbReference type="ChEBI" id="CHEBI:30616"/>
        <dbReference type="ChEBI" id="CHEBI:58069"/>
        <dbReference type="ChEBI" id="CHEBI:60377"/>
        <dbReference type="ChEBI" id="CHEBI:456216"/>
        <dbReference type="EC" id="2.7.4.25"/>
    </reaction>
</comment>
<proteinExistence type="inferred from homology"/>
<comment type="subcellular location">
    <subcellularLocation>
        <location evidence="8">Cytoplasm</location>
    </subcellularLocation>
</comment>
<comment type="similarity">
    <text evidence="1 8">Belongs to the cytidylate kinase family. Type 1 subfamily.</text>
</comment>
<comment type="caution">
    <text evidence="10">The sequence shown here is derived from an EMBL/GenBank/DDBJ whole genome shotgun (WGS) entry which is preliminary data.</text>
</comment>
<dbReference type="EC" id="2.7.4.25" evidence="8"/>
<accession>A0A5D8Q9L6</accession>
<dbReference type="PANTHER" id="PTHR21299">
    <property type="entry name" value="CYTIDYLATE KINASE/PANTOATE-BETA-ALANINE LIGASE"/>
    <property type="match status" value="1"/>
</dbReference>
<dbReference type="GO" id="GO:0015949">
    <property type="term" value="P:nucleobase-containing small molecule interconversion"/>
    <property type="evidence" value="ECO:0007669"/>
    <property type="project" value="TreeGrafter"/>
</dbReference>
<dbReference type="RefSeq" id="WP_149546189.1">
    <property type="nucleotide sequence ID" value="NZ_VTPS01000023.1"/>
</dbReference>
<dbReference type="Pfam" id="PF02224">
    <property type="entry name" value="Cytidylate_kin"/>
    <property type="match status" value="1"/>
</dbReference>
<feature type="domain" description="Cytidylate kinase" evidence="9">
    <location>
        <begin position="5"/>
        <end position="212"/>
    </location>
</feature>
<evidence type="ECO:0000256" key="1">
    <source>
        <dbReference type="ARBA" id="ARBA00009427"/>
    </source>
</evidence>
<evidence type="ECO:0000256" key="2">
    <source>
        <dbReference type="ARBA" id="ARBA00022679"/>
    </source>
</evidence>
<dbReference type="GO" id="GO:0036430">
    <property type="term" value="F:CMP kinase activity"/>
    <property type="evidence" value="ECO:0007669"/>
    <property type="project" value="RHEA"/>
</dbReference>
<keyword evidence="3 8" id="KW-0547">Nucleotide-binding</keyword>
<dbReference type="Gene3D" id="3.40.50.300">
    <property type="entry name" value="P-loop containing nucleotide triphosphate hydrolases"/>
    <property type="match status" value="1"/>
</dbReference>
<sequence length="216" mass="24294">MGYKIAIDGPAGAGKSTVAKSLAEKLKFVYIDSGAMYRAFTLKIIKKKINVEDKNALINVLMTTNISIADDRIYLDNVDVTDEIRARDVDKLVPIISSIPEIREIMVNIQKNIAKHKDIIMDGRDIGTVVFPDANLKIFLTASIEERAKRRTKEIRDKGVCANYEDILLDMKKRDEMDSNRPVSPLQIANDAIVIDTTNKTVEEIVNEIIYLMGDH</sequence>
<keyword evidence="2 8" id="KW-0808">Transferase</keyword>
<dbReference type="GO" id="GO:0005524">
    <property type="term" value="F:ATP binding"/>
    <property type="evidence" value="ECO:0007669"/>
    <property type="project" value="UniProtKB-UniRule"/>
</dbReference>
<evidence type="ECO:0000256" key="4">
    <source>
        <dbReference type="ARBA" id="ARBA00022777"/>
    </source>
</evidence>
<name>A0A5D8Q9L6_9THEO</name>
<evidence type="ECO:0000313" key="10">
    <source>
        <dbReference type="EMBL" id="TZE80809.1"/>
    </source>
</evidence>
<organism evidence="10 11">
    <name type="scientific">Calorimonas adulescens</name>
    <dbReference type="NCBI Taxonomy" id="2606906"/>
    <lineage>
        <taxon>Bacteria</taxon>
        <taxon>Bacillati</taxon>
        <taxon>Bacillota</taxon>
        <taxon>Clostridia</taxon>
        <taxon>Thermoanaerobacterales</taxon>
        <taxon>Thermoanaerobacteraceae</taxon>
        <taxon>Calorimonas</taxon>
    </lineage>
</organism>
<evidence type="ECO:0000259" key="9">
    <source>
        <dbReference type="Pfam" id="PF02224"/>
    </source>
</evidence>
<dbReference type="InterPro" id="IPR027417">
    <property type="entry name" value="P-loop_NTPase"/>
</dbReference>
<keyword evidence="11" id="KW-1185">Reference proteome</keyword>
<dbReference type="InterPro" id="IPR003136">
    <property type="entry name" value="Cytidylate_kin"/>
</dbReference>
<feature type="binding site" evidence="8">
    <location>
        <begin position="9"/>
        <end position="17"/>
    </location>
    <ligand>
        <name>ATP</name>
        <dbReference type="ChEBI" id="CHEBI:30616"/>
    </ligand>
</feature>
<evidence type="ECO:0000256" key="5">
    <source>
        <dbReference type="ARBA" id="ARBA00022840"/>
    </source>
</evidence>
<dbReference type="AlphaFoldDB" id="A0A5D8Q9L6"/>
<dbReference type="InterPro" id="IPR011994">
    <property type="entry name" value="Cytidylate_kinase_dom"/>
</dbReference>
<reference evidence="10 11" key="1">
    <citation type="submission" date="2019-08" db="EMBL/GenBank/DDBJ databases">
        <title>Calorimonas adulescens gen. nov., sp. nov., an anaerobic thermophilic bacterium from Sakhalin hot spring.</title>
        <authorList>
            <person name="Khomyakova M.A."/>
            <person name="Merkel A.Y."/>
            <person name="Novikov A."/>
            <person name="Bonch-Osmolovskaya E.A."/>
            <person name="Slobodkin A.I."/>
        </authorList>
    </citation>
    <scope>NUCLEOTIDE SEQUENCE [LARGE SCALE GENOMIC DNA]</scope>
    <source>
        <strain evidence="10 11">A05MB</strain>
    </source>
</reference>
<dbReference type="NCBIfam" id="TIGR00017">
    <property type="entry name" value="cmk"/>
    <property type="match status" value="1"/>
</dbReference>
<keyword evidence="4 8" id="KW-0418">Kinase</keyword>
<keyword evidence="5 8" id="KW-0067">ATP-binding</keyword>
<dbReference type="GO" id="GO:0005829">
    <property type="term" value="C:cytosol"/>
    <property type="evidence" value="ECO:0007669"/>
    <property type="project" value="TreeGrafter"/>
</dbReference>
<dbReference type="PANTHER" id="PTHR21299:SF2">
    <property type="entry name" value="CYTIDYLATE KINASE"/>
    <property type="match status" value="1"/>
</dbReference>
<dbReference type="SUPFAM" id="SSF52540">
    <property type="entry name" value="P-loop containing nucleoside triphosphate hydrolases"/>
    <property type="match status" value="1"/>
</dbReference>
<keyword evidence="8" id="KW-0963">Cytoplasm</keyword>